<gene>
    <name evidence="6" type="ORF">TH53_11200</name>
</gene>
<dbReference type="InterPro" id="IPR001647">
    <property type="entry name" value="HTH_TetR"/>
</dbReference>
<accession>A0A0D0FX50</accession>
<dbReference type="Proteomes" id="UP000032049">
    <property type="component" value="Unassembled WGS sequence"/>
</dbReference>
<evidence type="ECO:0000256" key="2">
    <source>
        <dbReference type="ARBA" id="ARBA00023125"/>
    </source>
</evidence>
<dbReference type="EMBL" id="JXRA01000045">
    <property type="protein sequence ID" value="KIO77094.1"/>
    <property type="molecule type" value="Genomic_DNA"/>
</dbReference>
<dbReference type="OrthoDB" id="9795242at2"/>
<dbReference type="InterPro" id="IPR011075">
    <property type="entry name" value="TetR_C"/>
</dbReference>
<keyword evidence="7" id="KW-1185">Reference proteome</keyword>
<evidence type="ECO:0000313" key="6">
    <source>
        <dbReference type="EMBL" id="KIO77094.1"/>
    </source>
</evidence>
<dbReference type="Gene3D" id="1.10.357.10">
    <property type="entry name" value="Tetracycline Repressor, domain 2"/>
    <property type="match status" value="1"/>
</dbReference>
<dbReference type="Pfam" id="PF00440">
    <property type="entry name" value="TetR_N"/>
    <property type="match status" value="1"/>
</dbReference>
<organism evidence="6 7">
    <name type="scientific">Pedobacter lusitanus</name>
    <dbReference type="NCBI Taxonomy" id="1503925"/>
    <lineage>
        <taxon>Bacteria</taxon>
        <taxon>Pseudomonadati</taxon>
        <taxon>Bacteroidota</taxon>
        <taxon>Sphingobacteriia</taxon>
        <taxon>Sphingobacteriales</taxon>
        <taxon>Sphingobacteriaceae</taxon>
        <taxon>Pedobacter</taxon>
    </lineage>
</organism>
<name>A0A0D0FX50_9SPHI</name>
<feature type="DNA-binding region" description="H-T-H motif" evidence="4">
    <location>
        <begin position="29"/>
        <end position="48"/>
    </location>
</feature>
<dbReference type="AlphaFoldDB" id="A0A0D0FX50"/>
<sequence length="191" mass="21343">MARNKEFDVTERLGKAKDLFWEKGYNATSMQDLVNAMALNPGSIYGTFGGKHQLFIESLKLYSKQTLDEYENAAAQSKSPFGSVKAIIQKAIERAFTENKACMVVKSSFELASVDTDTHRLLKQQTTELISFLEKLLKLGQESGEVNPDKDVKVMATFIVASFAGFWHMQVLLDDQDMAIATGNFLIESLQ</sequence>
<dbReference type="SUPFAM" id="SSF46689">
    <property type="entry name" value="Homeodomain-like"/>
    <property type="match status" value="1"/>
</dbReference>
<evidence type="ECO:0000259" key="5">
    <source>
        <dbReference type="PROSITE" id="PS50977"/>
    </source>
</evidence>
<feature type="domain" description="HTH tetR-type" evidence="5">
    <location>
        <begin position="6"/>
        <end position="66"/>
    </location>
</feature>
<keyword evidence="2 4" id="KW-0238">DNA-binding</keyword>
<reference evidence="6 7" key="1">
    <citation type="submission" date="2015-01" db="EMBL/GenBank/DDBJ databases">
        <title>Draft genome sequence of Pedobacter sp. NL19 isolated from sludge of an effluent treatment pond in an abandoned uranium mine.</title>
        <authorList>
            <person name="Santos T."/>
            <person name="Caetano T."/>
            <person name="Covas C."/>
            <person name="Cruz A."/>
            <person name="Mendo S."/>
        </authorList>
    </citation>
    <scope>NUCLEOTIDE SEQUENCE [LARGE SCALE GENOMIC DNA]</scope>
    <source>
        <strain evidence="6 7">NL19</strain>
    </source>
</reference>
<dbReference type="Gene3D" id="1.10.10.60">
    <property type="entry name" value="Homeodomain-like"/>
    <property type="match status" value="1"/>
</dbReference>
<keyword evidence="3" id="KW-0804">Transcription</keyword>
<keyword evidence="1" id="KW-0805">Transcription regulation</keyword>
<evidence type="ECO:0000256" key="1">
    <source>
        <dbReference type="ARBA" id="ARBA00023015"/>
    </source>
</evidence>
<dbReference type="GO" id="GO:0003677">
    <property type="term" value="F:DNA binding"/>
    <property type="evidence" value="ECO:0007669"/>
    <property type="project" value="UniProtKB-UniRule"/>
</dbReference>
<dbReference type="PANTHER" id="PTHR47506">
    <property type="entry name" value="TRANSCRIPTIONAL REGULATORY PROTEIN"/>
    <property type="match status" value="1"/>
</dbReference>
<dbReference type="Pfam" id="PF16925">
    <property type="entry name" value="TetR_C_13"/>
    <property type="match status" value="1"/>
</dbReference>
<evidence type="ECO:0000256" key="3">
    <source>
        <dbReference type="ARBA" id="ARBA00023163"/>
    </source>
</evidence>
<evidence type="ECO:0000256" key="4">
    <source>
        <dbReference type="PROSITE-ProRule" id="PRU00335"/>
    </source>
</evidence>
<comment type="caution">
    <text evidence="6">The sequence shown here is derived from an EMBL/GenBank/DDBJ whole genome shotgun (WGS) entry which is preliminary data.</text>
</comment>
<dbReference type="InterPro" id="IPR009057">
    <property type="entry name" value="Homeodomain-like_sf"/>
</dbReference>
<dbReference type="PANTHER" id="PTHR47506:SF10">
    <property type="entry name" value="TRANSCRIPTIONAL REGULATORY PROTEIN"/>
    <property type="match status" value="1"/>
</dbReference>
<dbReference type="STRING" id="1503925.TH53_11200"/>
<proteinExistence type="predicted"/>
<dbReference type="RefSeq" id="WP_041881939.1">
    <property type="nucleotide sequence ID" value="NZ_CP157278.1"/>
</dbReference>
<protein>
    <submittedName>
        <fullName evidence="6">TetR family transcriptional regulator</fullName>
    </submittedName>
</protein>
<dbReference type="PROSITE" id="PS50977">
    <property type="entry name" value="HTH_TETR_2"/>
    <property type="match status" value="1"/>
</dbReference>
<dbReference type="SUPFAM" id="SSF48498">
    <property type="entry name" value="Tetracyclin repressor-like, C-terminal domain"/>
    <property type="match status" value="1"/>
</dbReference>
<dbReference type="InterPro" id="IPR036271">
    <property type="entry name" value="Tet_transcr_reg_TetR-rel_C_sf"/>
</dbReference>
<evidence type="ECO:0000313" key="7">
    <source>
        <dbReference type="Proteomes" id="UP000032049"/>
    </source>
</evidence>